<keyword evidence="1" id="KW-0732">Signal</keyword>
<feature type="signal peptide" evidence="1">
    <location>
        <begin position="1"/>
        <end position="21"/>
    </location>
</feature>
<dbReference type="AlphaFoldDB" id="A0AAE9SM00"/>
<evidence type="ECO:0000256" key="1">
    <source>
        <dbReference type="SAM" id="SignalP"/>
    </source>
</evidence>
<dbReference type="RefSeq" id="WP_255942760.1">
    <property type="nucleotide sequence ID" value="NZ_CP050468.1"/>
</dbReference>
<evidence type="ECO:0000313" key="3">
    <source>
        <dbReference type="Proteomes" id="UP001058687"/>
    </source>
</evidence>
<protein>
    <submittedName>
        <fullName evidence="2">Uncharacterized protein</fullName>
    </submittedName>
</protein>
<name>A0AAE9SM00_9VIBR</name>
<reference evidence="2" key="1">
    <citation type="submission" date="2020-03" db="EMBL/GenBank/DDBJ databases">
        <title>Five strains of Vibrio campbellii isolated from Mariana Trench.</title>
        <authorList>
            <person name="Liang J."/>
            <person name="Zhang X.-H."/>
        </authorList>
    </citation>
    <scope>NUCLEOTIDE SEQUENCE</scope>
    <source>
        <strain evidence="2">LJC014</strain>
    </source>
</reference>
<evidence type="ECO:0000313" key="2">
    <source>
        <dbReference type="EMBL" id="UTZ29664.1"/>
    </source>
</evidence>
<dbReference type="Proteomes" id="UP001058687">
    <property type="component" value="Chromosome 2"/>
</dbReference>
<dbReference type="EMBL" id="CP050468">
    <property type="protein sequence ID" value="UTZ29664.1"/>
    <property type="molecule type" value="Genomic_DNA"/>
</dbReference>
<accession>A0AAE9SM00</accession>
<gene>
    <name evidence="2" type="ORF">HB761_24130</name>
</gene>
<organism evidence="2 3">
    <name type="scientific">Vibrio campbellii</name>
    <dbReference type="NCBI Taxonomy" id="680"/>
    <lineage>
        <taxon>Bacteria</taxon>
        <taxon>Pseudomonadati</taxon>
        <taxon>Pseudomonadota</taxon>
        <taxon>Gammaproteobacteria</taxon>
        <taxon>Vibrionales</taxon>
        <taxon>Vibrionaceae</taxon>
        <taxon>Vibrio</taxon>
    </lineage>
</organism>
<sequence length="109" mass="12232">MKRIFLITMIIPLFFSSFAFSSSKEASGKVKLSAYSGYIIVQLLGGSENSCSNRYYFKPDTDYNRALLSMLLSSQMSGKSVWVNGSGECQSGYPFNKAYKLENMNIYVN</sequence>
<feature type="chain" id="PRO_5041958841" evidence="1">
    <location>
        <begin position="22"/>
        <end position="109"/>
    </location>
</feature>
<proteinExistence type="predicted"/>